<gene>
    <name evidence="5" type="ORF">VPK24_12950</name>
</gene>
<dbReference type="Pfam" id="PF00436">
    <property type="entry name" value="SSB"/>
    <property type="match status" value="1"/>
</dbReference>
<dbReference type="NCBIfam" id="TIGR00621">
    <property type="entry name" value="ssb"/>
    <property type="match status" value="1"/>
</dbReference>
<evidence type="ECO:0000256" key="2">
    <source>
        <dbReference type="HAMAP-Rule" id="MF_00984"/>
    </source>
</evidence>
<comment type="subunit">
    <text evidence="2">Homotetramer.</text>
</comment>
<keyword evidence="1 2" id="KW-0238">DNA-binding</keyword>
<comment type="caution">
    <text evidence="5">The sequence shown here is derived from an EMBL/GenBank/DDBJ whole genome shotgun (WGS) entry which is preliminary data.</text>
</comment>
<dbReference type="GO" id="GO:0003677">
    <property type="term" value="F:DNA binding"/>
    <property type="evidence" value="ECO:0007669"/>
    <property type="project" value="UniProtKB-KW"/>
</dbReference>
<dbReference type="PROSITE" id="PS50935">
    <property type="entry name" value="SSB"/>
    <property type="match status" value="1"/>
</dbReference>
<dbReference type="EMBL" id="JAZAQF010000078">
    <property type="protein sequence ID" value="MFG3818552.1"/>
    <property type="molecule type" value="Genomic_DNA"/>
</dbReference>
<dbReference type="PANTHER" id="PTHR10302:SF0">
    <property type="entry name" value="SINGLE-STRANDED DNA-BINDING PROTEIN, MITOCHONDRIAL"/>
    <property type="match status" value="1"/>
</dbReference>
<dbReference type="HAMAP" id="MF_00984">
    <property type="entry name" value="SSB"/>
    <property type="match status" value="1"/>
</dbReference>
<dbReference type="InterPro" id="IPR000424">
    <property type="entry name" value="Primosome_PriB/ssb"/>
</dbReference>
<dbReference type="PANTHER" id="PTHR10302">
    <property type="entry name" value="SINGLE-STRANDED DNA-BINDING PROTEIN"/>
    <property type="match status" value="1"/>
</dbReference>
<keyword evidence="6" id="KW-1185">Reference proteome</keyword>
<evidence type="ECO:0000256" key="1">
    <source>
        <dbReference type="ARBA" id="ARBA00023125"/>
    </source>
</evidence>
<accession>A0ABW7CCA2</accession>
<dbReference type="InterPro" id="IPR011344">
    <property type="entry name" value="ssDNA-bd"/>
</dbReference>
<reference evidence="6" key="1">
    <citation type="journal article" date="2024" name="Algal Res.">
        <title>Biochemical, toxicological and genomic investigation of a high-biomass producing Limnothrix strain isolated from Italian shallow drinking water reservoir.</title>
        <authorList>
            <person name="Simonazzi M."/>
            <person name="Shishido T.K."/>
            <person name="Delbaje E."/>
            <person name="Wahlsten M."/>
            <person name="Fewer D.P."/>
            <person name="Sivonen K."/>
            <person name="Pezzolesi L."/>
            <person name="Pistocchi R."/>
        </authorList>
    </citation>
    <scope>NUCLEOTIDE SEQUENCE [LARGE SCALE GENOMIC DNA]</scope>
    <source>
        <strain evidence="6">LRLZ20PSL1</strain>
    </source>
</reference>
<comment type="caution">
    <text evidence="2">Lacks conserved residue(s) required for the propagation of feature annotation.</text>
</comment>
<dbReference type="CDD" id="cd04496">
    <property type="entry name" value="SSB_OBF"/>
    <property type="match status" value="1"/>
</dbReference>
<dbReference type="PIRSF" id="PIRSF002070">
    <property type="entry name" value="SSB"/>
    <property type="match status" value="1"/>
</dbReference>
<feature type="region of interest" description="Disordered" evidence="4">
    <location>
        <begin position="106"/>
        <end position="125"/>
    </location>
</feature>
<protein>
    <recommendedName>
        <fullName evidence="2 3">Single-stranded DNA-binding protein</fullName>
        <shortName evidence="2">SSB</shortName>
    </recommendedName>
</protein>
<name>A0ABW7CCA2_9CYAN</name>
<proteinExistence type="inferred from homology"/>
<evidence type="ECO:0000313" key="6">
    <source>
        <dbReference type="Proteomes" id="UP001604335"/>
    </source>
</evidence>
<organism evidence="5 6">
    <name type="scientific">Limnothrix redekei LRLZ20PSL1</name>
    <dbReference type="NCBI Taxonomy" id="3112953"/>
    <lineage>
        <taxon>Bacteria</taxon>
        <taxon>Bacillati</taxon>
        <taxon>Cyanobacteriota</taxon>
        <taxon>Cyanophyceae</taxon>
        <taxon>Pseudanabaenales</taxon>
        <taxon>Pseudanabaenaceae</taxon>
        <taxon>Limnothrix</taxon>
    </lineage>
</organism>
<dbReference type="NCBIfam" id="NF005674">
    <property type="entry name" value="PRK07459.1"/>
    <property type="match status" value="1"/>
</dbReference>
<dbReference type="Proteomes" id="UP001604335">
    <property type="component" value="Unassembled WGS sequence"/>
</dbReference>
<dbReference type="RefSeq" id="WP_099532498.1">
    <property type="nucleotide sequence ID" value="NZ_JAZAQF010000078.1"/>
</dbReference>
<evidence type="ECO:0000256" key="4">
    <source>
        <dbReference type="SAM" id="MobiDB-lite"/>
    </source>
</evidence>
<evidence type="ECO:0000256" key="3">
    <source>
        <dbReference type="PIRNR" id="PIRNR002070"/>
    </source>
</evidence>
<dbReference type="SUPFAM" id="SSF50249">
    <property type="entry name" value="Nucleic acid-binding proteins"/>
    <property type="match status" value="1"/>
</dbReference>
<dbReference type="Gene3D" id="2.40.50.140">
    <property type="entry name" value="Nucleic acid-binding proteins"/>
    <property type="match status" value="1"/>
</dbReference>
<sequence length="125" mass="13667">MSINVVNLVGRAGSDPDVRYFESGSVKCRLTLAVNRPSRNRDDGPDWFNLEIWGKTAEVAANYVRKGKEIAVQGSLKIDTWTDRQSGAQRTSPVVVVRDLQLLGSKRDASEGGGNGGGYSDYDEF</sequence>
<dbReference type="InterPro" id="IPR012340">
    <property type="entry name" value="NA-bd_OB-fold"/>
</dbReference>
<evidence type="ECO:0000313" key="5">
    <source>
        <dbReference type="EMBL" id="MFG3818552.1"/>
    </source>
</evidence>